<comment type="subcellular location">
    <subcellularLocation>
        <location evidence="1">Endomembrane system</location>
        <topology evidence="1">Multi-pass membrane protein</topology>
    </subcellularLocation>
    <subcellularLocation>
        <location evidence="7">Golgi apparatus membrane</location>
        <topology evidence="7">Multi-pass membrane protein</topology>
    </subcellularLocation>
</comment>
<keyword evidence="5 7" id="KW-1133">Transmembrane helix</keyword>
<dbReference type="PANTHER" id="PTHR13148:SF0">
    <property type="entry name" value="POST-GPI ATTACHMENT TO PROTEINS FACTOR 3"/>
    <property type="match status" value="1"/>
</dbReference>
<evidence type="ECO:0000256" key="2">
    <source>
        <dbReference type="ARBA" id="ARBA00022502"/>
    </source>
</evidence>
<feature type="chain" id="PRO_5036511320" description="Post-GPI attachment to proteins factor 3" evidence="7">
    <location>
        <begin position="23"/>
        <end position="365"/>
    </location>
</feature>
<evidence type="ECO:0000256" key="4">
    <source>
        <dbReference type="ARBA" id="ARBA00022729"/>
    </source>
</evidence>
<dbReference type="Proteomes" id="UP000822688">
    <property type="component" value="Chromosome 3"/>
</dbReference>
<proteinExistence type="inferred from homology"/>
<sequence>MRLRRSLLLVVLVSSLVFVCEGSEGDERPRYRACVQGCEQTGCVDGQCYNSCHFPVNVDLEGNILPKKALNSPHEKFLEEPLYLRWKKWDCISECRYQCMLREEVAREAGPEDPVKYHGKWPFIRIYSLQEPASVAFSVLNLLVHFQGFSSFLVLMYYKLPSRAKGPYYEYVGLWTIFGLLSMNSWIWSTVFHSRDMTFTEMLDYSSAIALIGFSLMLAIIRTGNLRAEAPRVMVAAPIIAFISTHILYLNLYKFDYGLNMIVCVVIGVAQLLIWATWGFVTKHPARFKLWSVVFGTAFAMLLEVFDFPPVWGIFDAHAIWHASTLPITYLWWSFIKDDATYRTEMLVKKSKASDFQSEDTRKTQ</sequence>
<name>A0A8T0IFH9_CERPU</name>
<feature type="transmembrane region" description="Helical" evidence="7">
    <location>
        <begin position="258"/>
        <end position="281"/>
    </location>
</feature>
<evidence type="ECO:0000313" key="8">
    <source>
        <dbReference type="EMBL" id="KAG0581755.1"/>
    </source>
</evidence>
<feature type="transmembrane region" description="Helical" evidence="7">
    <location>
        <begin position="288"/>
        <end position="306"/>
    </location>
</feature>
<keyword evidence="9" id="KW-1185">Reference proteome</keyword>
<comment type="caution">
    <text evidence="8">The sequence shown here is derived from an EMBL/GenBank/DDBJ whole genome shotgun (WGS) entry which is preliminary data.</text>
</comment>
<dbReference type="GO" id="GO:0005789">
    <property type="term" value="C:endoplasmic reticulum membrane"/>
    <property type="evidence" value="ECO:0007669"/>
    <property type="project" value="TreeGrafter"/>
</dbReference>
<dbReference type="PANTHER" id="PTHR13148">
    <property type="entry name" value="PER1-RELATED"/>
    <property type="match status" value="1"/>
</dbReference>
<dbReference type="InterPro" id="IPR007217">
    <property type="entry name" value="Per1-like"/>
</dbReference>
<evidence type="ECO:0000256" key="1">
    <source>
        <dbReference type="ARBA" id="ARBA00004127"/>
    </source>
</evidence>
<feature type="transmembrane region" description="Helical" evidence="7">
    <location>
        <begin position="135"/>
        <end position="156"/>
    </location>
</feature>
<dbReference type="EMBL" id="CM026423">
    <property type="protein sequence ID" value="KAG0581755.1"/>
    <property type="molecule type" value="Genomic_DNA"/>
</dbReference>
<evidence type="ECO:0000313" key="9">
    <source>
        <dbReference type="Proteomes" id="UP000822688"/>
    </source>
</evidence>
<organism evidence="8 9">
    <name type="scientific">Ceratodon purpureus</name>
    <name type="common">Fire moss</name>
    <name type="synonym">Dicranum purpureum</name>
    <dbReference type="NCBI Taxonomy" id="3225"/>
    <lineage>
        <taxon>Eukaryota</taxon>
        <taxon>Viridiplantae</taxon>
        <taxon>Streptophyta</taxon>
        <taxon>Embryophyta</taxon>
        <taxon>Bryophyta</taxon>
        <taxon>Bryophytina</taxon>
        <taxon>Bryopsida</taxon>
        <taxon>Dicranidae</taxon>
        <taxon>Pseudoditrichales</taxon>
        <taxon>Ditrichaceae</taxon>
        <taxon>Ceratodon</taxon>
    </lineage>
</organism>
<evidence type="ECO:0000256" key="3">
    <source>
        <dbReference type="ARBA" id="ARBA00022692"/>
    </source>
</evidence>
<comment type="function">
    <text evidence="7">Involved in the lipid remodeling steps of GPI-anchor maturation.</text>
</comment>
<accession>A0A8T0IFH9</accession>
<feature type="transmembrane region" description="Helical" evidence="7">
    <location>
        <begin position="168"/>
        <end position="187"/>
    </location>
</feature>
<keyword evidence="6 7" id="KW-0472">Membrane</keyword>
<keyword evidence="4 7" id="KW-0732">Signal</keyword>
<reference evidence="8" key="1">
    <citation type="submission" date="2020-06" db="EMBL/GenBank/DDBJ databases">
        <title>WGS assembly of Ceratodon purpureus strain R40.</title>
        <authorList>
            <person name="Carey S.B."/>
            <person name="Jenkins J."/>
            <person name="Shu S."/>
            <person name="Lovell J.T."/>
            <person name="Sreedasyam A."/>
            <person name="Maumus F."/>
            <person name="Tiley G.P."/>
            <person name="Fernandez-Pozo N."/>
            <person name="Barry K."/>
            <person name="Chen C."/>
            <person name="Wang M."/>
            <person name="Lipzen A."/>
            <person name="Daum C."/>
            <person name="Saski C.A."/>
            <person name="Payton A.C."/>
            <person name="Mcbreen J.C."/>
            <person name="Conrad R.E."/>
            <person name="Kollar L.M."/>
            <person name="Olsson S."/>
            <person name="Huttunen S."/>
            <person name="Landis J.B."/>
            <person name="Wickett N.J."/>
            <person name="Johnson M.G."/>
            <person name="Rensing S.A."/>
            <person name="Grimwood J."/>
            <person name="Schmutz J."/>
            <person name="Mcdaniel S.F."/>
        </authorList>
    </citation>
    <scope>NUCLEOTIDE SEQUENCE</scope>
    <source>
        <strain evidence="8">R40</strain>
    </source>
</reference>
<dbReference type="OrthoDB" id="419770at2759"/>
<keyword evidence="7" id="KW-0333">Golgi apparatus</keyword>
<dbReference type="AlphaFoldDB" id="A0A8T0IFH9"/>
<keyword evidence="2 7" id="KW-0337">GPI-anchor biosynthesis</keyword>
<gene>
    <name evidence="8" type="ORF">KC19_3G006300</name>
</gene>
<comment type="similarity">
    <text evidence="7">Belongs to the PGAP3 family.</text>
</comment>
<keyword evidence="3 7" id="KW-0812">Transmembrane</keyword>
<dbReference type="EMBL" id="CM026423">
    <property type="protein sequence ID" value="KAG0581754.1"/>
    <property type="molecule type" value="Genomic_DNA"/>
</dbReference>
<dbReference type="GO" id="GO:0016788">
    <property type="term" value="F:hydrolase activity, acting on ester bonds"/>
    <property type="evidence" value="ECO:0007669"/>
    <property type="project" value="TreeGrafter"/>
</dbReference>
<feature type="transmembrane region" description="Helical" evidence="7">
    <location>
        <begin position="233"/>
        <end position="252"/>
    </location>
</feature>
<evidence type="ECO:0000256" key="6">
    <source>
        <dbReference type="ARBA" id="ARBA00023136"/>
    </source>
</evidence>
<dbReference type="GO" id="GO:0006506">
    <property type="term" value="P:GPI anchor biosynthetic process"/>
    <property type="evidence" value="ECO:0007669"/>
    <property type="project" value="UniProtKB-KW"/>
</dbReference>
<feature type="transmembrane region" description="Helical" evidence="7">
    <location>
        <begin position="318"/>
        <end position="336"/>
    </location>
</feature>
<dbReference type="GO" id="GO:0000139">
    <property type="term" value="C:Golgi membrane"/>
    <property type="evidence" value="ECO:0007669"/>
    <property type="project" value="UniProtKB-SubCell"/>
</dbReference>
<evidence type="ECO:0000256" key="5">
    <source>
        <dbReference type="ARBA" id="ARBA00022989"/>
    </source>
</evidence>
<feature type="signal peptide" evidence="7">
    <location>
        <begin position="1"/>
        <end position="22"/>
    </location>
</feature>
<feature type="transmembrane region" description="Helical" evidence="7">
    <location>
        <begin position="202"/>
        <end position="221"/>
    </location>
</feature>
<dbReference type="Pfam" id="PF04080">
    <property type="entry name" value="Per1"/>
    <property type="match status" value="1"/>
</dbReference>
<protein>
    <recommendedName>
        <fullName evidence="7">Post-GPI attachment to proteins factor 3</fullName>
    </recommendedName>
</protein>
<evidence type="ECO:0000256" key="7">
    <source>
        <dbReference type="RuleBase" id="RU365066"/>
    </source>
</evidence>